<comment type="similarity">
    <text evidence="1 7">Belongs to the thiolase-like superfamily. Thiolase family.</text>
</comment>
<dbReference type="Pfam" id="PF00108">
    <property type="entry name" value="Thiolase_N"/>
    <property type="match status" value="1"/>
</dbReference>
<dbReference type="NCBIfam" id="TIGR01930">
    <property type="entry name" value="AcCoA-C-Actrans"/>
    <property type="match status" value="1"/>
</dbReference>
<feature type="domain" description="Thiolase N-terminal" evidence="8">
    <location>
        <begin position="5"/>
        <end position="259"/>
    </location>
</feature>
<feature type="active site" description="Proton acceptor" evidence="6">
    <location>
        <position position="347"/>
    </location>
</feature>
<evidence type="ECO:0000313" key="11">
    <source>
        <dbReference type="Proteomes" id="UP000580910"/>
    </source>
</evidence>
<evidence type="ECO:0000256" key="7">
    <source>
        <dbReference type="RuleBase" id="RU003557"/>
    </source>
</evidence>
<evidence type="ECO:0000256" key="3">
    <source>
        <dbReference type="ARBA" id="ARBA00022679"/>
    </source>
</evidence>
<keyword evidence="3 7" id="KW-0808">Transferase</keyword>
<evidence type="ECO:0000313" key="10">
    <source>
        <dbReference type="EMBL" id="MBA8804953.1"/>
    </source>
</evidence>
<dbReference type="EMBL" id="JACGXA010000001">
    <property type="protein sequence ID" value="MBA8804953.1"/>
    <property type="molecule type" value="Genomic_DNA"/>
</dbReference>
<dbReference type="InterPro" id="IPR016039">
    <property type="entry name" value="Thiolase-like"/>
</dbReference>
<dbReference type="PANTHER" id="PTHR18919:SF107">
    <property type="entry name" value="ACETYL-COA ACETYLTRANSFERASE, CYTOSOLIC"/>
    <property type="match status" value="1"/>
</dbReference>
<reference evidence="10 11" key="1">
    <citation type="submission" date="2020-07" db="EMBL/GenBank/DDBJ databases">
        <title>Sequencing the genomes of 1000 actinobacteria strains.</title>
        <authorList>
            <person name="Klenk H.-P."/>
        </authorList>
    </citation>
    <scope>NUCLEOTIDE SEQUENCE [LARGE SCALE GENOMIC DNA]</scope>
    <source>
        <strain evidence="10 11">DSM 21349</strain>
    </source>
</reference>
<evidence type="ECO:0000256" key="5">
    <source>
        <dbReference type="ARBA" id="ARBA00040529"/>
    </source>
</evidence>
<evidence type="ECO:0000259" key="9">
    <source>
        <dbReference type="Pfam" id="PF02803"/>
    </source>
</evidence>
<name>A0A7W3J275_9ACTN</name>
<organism evidence="10 11">
    <name type="scientific">Nocardioides ginsengisegetis</name>
    <dbReference type="NCBI Taxonomy" id="661491"/>
    <lineage>
        <taxon>Bacteria</taxon>
        <taxon>Bacillati</taxon>
        <taxon>Actinomycetota</taxon>
        <taxon>Actinomycetes</taxon>
        <taxon>Propionibacteriales</taxon>
        <taxon>Nocardioidaceae</taxon>
        <taxon>Nocardioides</taxon>
    </lineage>
</organism>
<feature type="domain" description="Thiolase C-terminal" evidence="9">
    <location>
        <begin position="267"/>
        <end position="389"/>
    </location>
</feature>
<sequence>MTEAVIVAGARTAIGTAYKGSLVNVSAFELAEAVVNELVARAGLAGDEIDDLVLAENLYGGGVIGRHVAVSAGLTSVPGLSLNRHCAAGLSSVSVAAANIMAGMQQTVIAGGTNSQSTAPRASWRDPATGQEHKYWISPSHPNTPSAPNMDMGITVGHNTAVEAGLTRLDMDEWAFESHRKALVAIAAGSFVGEIVPLKVDRGADGTALFEVDEHPRASTMEKLASLRVLHPEIDGFEVTAGSSAGLNDAAAGLVLMSAERAAERGLKPLAVVRSWASVGVAPERTGLAPIEAIPKALALAGGRAVSDVDLWEINEAFASVPIAATRALGIDPLLVNPVGSGCSLGHPISASGARMVVSLVNELGRRGGGTGVAAMCAGGGMGQALVLEVAGS</sequence>
<dbReference type="InterPro" id="IPR002155">
    <property type="entry name" value="Thiolase"/>
</dbReference>
<evidence type="ECO:0000256" key="6">
    <source>
        <dbReference type="PIRSR" id="PIRSR000429-1"/>
    </source>
</evidence>
<dbReference type="Pfam" id="PF02803">
    <property type="entry name" value="Thiolase_C"/>
    <property type="match status" value="1"/>
</dbReference>
<feature type="active site" description="Proton acceptor" evidence="6">
    <location>
        <position position="377"/>
    </location>
</feature>
<dbReference type="Proteomes" id="UP000580910">
    <property type="component" value="Unassembled WGS sequence"/>
</dbReference>
<dbReference type="PROSITE" id="PS00099">
    <property type="entry name" value="THIOLASE_3"/>
    <property type="match status" value="1"/>
</dbReference>
<dbReference type="Gene3D" id="3.40.47.10">
    <property type="match status" value="2"/>
</dbReference>
<dbReference type="InterPro" id="IPR020616">
    <property type="entry name" value="Thiolase_N"/>
</dbReference>
<dbReference type="RefSeq" id="WP_182540788.1">
    <property type="nucleotide sequence ID" value="NZ_JACGXA010000001.1"/>
</dbReference>
<comment type="caution">
    <text evidence="10">The sequence shown here is derived from an EMBL/GenBank/DDBJ whole genome shotgun (WGS) entry which is preliminary data.</text>
</comment>
<evidence type="ECO:0000256" key="2">
    <source>
        <dbReference type="ARBA" id="ARBA00012705"/>
    </source>
</evidence>
<keyword evidence="4 7" id="KW-0012">Acyltransferase</keyword>
<dbReference type="PANTHER" id="PTHR18919">
    <property type="entry name" value="ACETYL-COA C-ACYLTRANSFERASE"/>
    <property type="match status" value="1"/>
</dbReference>
<feature type="active site" description="Acyl-thioester intermediate" evidence="6">
    <location>
        <position position="86"/>
    </location>
</feature>
<proteinExistence type="inferred from homology"/>
<dbReference type="InterPro" id="IPR020610">
    <property type="entry name" value="Thiolase_AS"/>
</dbReference>
<dbReference type="PIRSF" id="PIRSF000429">
    <property type="entry name" value="Ac-CoA_Ac_transf"/>
    <property type="match status" value="1"/>
</dbReference>
<accession>A0A7W3J275</accession>
<dbReference type="GO" id="GO:0003985">
    <property type="term" value="F:acetyl-CoA C-acetyltransferase activity"/>
    <property type="evidence" value="ECO:0007669"/>
    <property type="project" value="UniProtKB-EC"/>
</dbReference>
<evidence type="ECO:0000256" key="4">
    <source>
        <dbReference type="ARBA" id="ARBA00023315"/>
    </source>
</evidence>
<evidence type="ECO:0000256" key="1">
    <source>
        <dbReference type="ARBA" id="ARBA00010982"/>
    </source>
</evidence>
<dbReference type="EC" id="2.3.1.9" evidence="2"/>
<evidence type="ECO:0000259" key="8">
    <source>
        <dbReference type="Pfam" id="PF00108"/>
    </source>
</evidence>
<gene>
    <name evidence="10" type="ORF">FB382_003244</name>
</gene>
<dbReference type="SUPFAM" id="SSF53901">
    <property type="entry name" value="Thiolase-like"/>
    <property type="match status" value="2"/>
</dbReference>
<protein>
    <recommendedName>
        <fullName evidence="5">Probable acetyl-CoA acetyltransferase</fullName>
        <ecNumber evidence="2">2.3.1.9</ecNumber>
    </recommendedName>
</protein>
<keyword evidence="11" id="KW-1185">Reference proteome</keyword>
<dbReference type="CDD" id="cd00751">
    <property type="entry name" value="thiolase"/>
    <property type="match status" value="1"/>
</dbReference>
<dbReference type="InterPro" id="IPR020617">
    <property type="entry name" value="Thiolase_C"/>
</dbReference>
<dbReference type="AlphaFoldDB" id="A0A7W3J275"/>